<organism evidence="4 5">
    <name type="scientific">Paenibacillus validus</name>
    <dbReference type="NCBI Taxonomy" id="44253"/>
    <lineage>
        <taxon>Bacteria</taxon>
        <taxon>Bacillati</taxon>
        <taxon>Bacillota</taxon>
        <taxon>Bacilli</taxon>
        <taxon>Bacillales</taxon>
        <taxon>Paenibacillaceae</taxon>
        <taxon>Paenibacillus</taxon>
    </lineage>
</organism>
<keyword evidence="3" id="KW-0028">Amino-acid biosynthesis</keyword>
<dbReference type="Proteomes" id="UP000450917">
    <property type="component" value="Unassembled WGS sequence"/>
</dbReference>
<name>A0A7X3CQF1_9BACL</name>
<dbReference type="HAMAP" id="MF_02240">
    <property type="entry name" value="PSP"/>
    <property type="match status" value="1"/>
</dbReference>
<dbReference type="InterPro" id="IPR023214">
    <property type="entry name" value="HAD_sf"/>
</dbReference>
<dbReference type="SFLD" id="SFLDG01135">
    <property type="entry name" value="C1.5.6:_HAD__Beta-PGM__Phospha"/>
    <property type="match status" value="1"/>
</dbReference>
<dbReference type="AlphaFoldDB" id="A0A7X3CQF1"/>
<dbReference type="Gene3D" id="1.20.120.710">
    <property type="entry name" value="Haloacid dehalogenase hydrolase-like domain"/>
    <property type="match status" value="1"/>
</dbReference>
<keyword evidence="3" id="KW-0170">Cobalt</keyword>
<dbReference type="InterPro" id="IPR036412">
    <property type="entry name" value="HAD-like_sf"/>
</dbReference>
<accession>A0A7X3CQF1</accession>
<dbReference type="InterPro" id="IPR044266">
    <property type="entry name" value="PSP_YsaA"/>
</dbReference>
<protein>
    <recommendedName>
        <fullName evidence="3">Phosphoserine phosphatase</fullName>
        <shortName evidence="3">PSP</shortName>
        <ecNumber evidence="3">3.1.3.3</ecNumber>
    </recommendedName>
</protein>
<reference evidence="4 5" key="1">
    <citation type="submission" date="2019-11" db="EMBL/GenBank/DDBJ databases">
        <title>Draft genome sequences of five Paenibacillus species of dairy origin.</title>
        <authorList>
            <person name="Olajide A.M."/>
            <person name="Chen S."/>
            <person name="Lapointe G."/>
        </authorList>
    </citation>
    <scope>NUCLEOTIDE SEQUENCE [LARGE SCALE GENOMIC DNA]</scope>
    <source>
        <strain evidence="4 5">2CS3</strain>
    </source>
</reference>
<comment type="cofactor">
    <cofactor evidence="3">
        <name>Mg(2+)</name>
        <dbReference type="ChEBI" id="CHEBI:18420"/>
    </cofactor>
    <cofactor evidence="3">
        <name>Co(2+)</name>
        <dbReference type="ChEBI" id="CHEBI:48828"/>
    </cofactor>
</comment>
<proteinExistence type="inferred from homology"/>
<dbReference type="SUPFAM" id="SSF56784">
    <property type="entry name" value="HAD-like"/>
    <property type="match status" value="1"/>
</dbReference>
<comment type="caution">
    <text evidence="4">The sequence shown here is derived from an EMBL/GenBank/DDBJ whole genome shotgun (WGS) entry which is preliminary data.</text>
</comment>
<comment type="catalytic activity">
    <reaction evidence="3">
        <text>O-phospho-L-serine + H2O = L-serine + phosphate</text>
        <dbReference type="Rhea" id="RHEA:21208"/>
        <dbReference type="ChEBI" id="CHEBI:15377"/>
        <dbReference type="ChEBI" id="CHEBI:33384"/>
        <dbReference type="ChEBI" id="CHEBI:43474"/>
        <dbReference type="ChEBI" id="CHEBI:57524"/>
        <dbReference type="EC" id="3.1.3.3"/>
    </reaction>
</comment>
<keyword evidence="5" id="KW-1185">Reference proteome</keyword>
<dbReference type="NCBIfam" id="TIGR01549">
    <property type="entry name" value="HAD-SF-IA-v1"/>
    <property type="match status" value="1"/>
</dbReference>
<comment type="catalytic activity">
    <reaction evidence="3">
        <text>O-phospho-D-serine + H2O = D-serine + phosphate</text>
        <dbReference type="Rhea" id="RHEA:24873"/>
        <dbReference type="ChEBI" id="CHEBI:15377"/>
        <dbReference type="ChEBI" id="CHEBI:35247"/>
        <dbReference type="ChEBI" id="CHEBI:43474"/>
        <dbReference type="ChEBI" id="CHEBI:58680"/>
        <dbReference type="EC" id="3.1.3.3"/>
    </reaction>
</comment>
<dbReference type="Gene3D" id="3.40.50.1000">
    <property type="entry name" value="HAD superfamily/HAD-like"/>
    <property type="match status" value="1"/>
</dbReference>
<comment type="similarity">
    <text evidence="3">Belongs to the HAD-like hydrolase superfamily.</text>
</comment>
<sequence length="266" mass="30067">MTIKAVLFDLDDTLLWDDRSVKEAFEATCAEASKHYDLDPAQLEEAVRREARALYESYETFPFTKMIGINPFEGLWANFTAGEQEEFRKLQALAPSYRKASWTRGLKALGIDDEALGSKLAEQFPAERRSRPIVYEETFEVLDQLKQKYKLLLLTNGSPDLQKEKLAGVPQLAPYFDHIVISGEFGEGKPAASIFHHAMQLLNITADEGVMIGDKLTTDILGSNTVGMRNMWINRHGVERSSDIEPVYEIKSLRDMQAILDSISFI</sequence>
<dbReference type="PANTHER" id="PTHR46470:SF3">
    <property type="entry name" value="N-ACYLNEURAMINATE-9-PHOSPHATASE"/>
    <property type="match status" value="1"/>
</dbReference>
<dbReference type="RefSeq" id="WP_054797379.1">
    <property type="nucleotide sequence ID" value="NZ_JARTHJ010000187.1"/>
</dbReference>
<dbReference type="SFLD" id="SFLDS00003">
    <property type="entry name" value="Haloacid_Dehalogenase"/>
    <property type="match status" value="1"/>
</dbReference>
<gene>
    <name evidence="4" type="ORF">GNP93_02700</name>
</gene>
<keyword evidence="3" id="KW-0718">Serine biosynthesis</keyword>
<dbReference type="InterPro" id="IPR006439">
    <property type="entry name" value="HAD-SF_hydro_IA"/>
</dbReference>
<evidence type="ECO:0000256" key="1">
    <source>
        <dbReference type="ARBA" id="ARBA00022801"/>
    </source>
</evidence>
<comment type="pathway">
    <text evidence="3">Amino-acid biosynthesis; L-serine biosynthesis; L-serine from 3-phospho-D-glycerate: step 3/3.</text>
</comment>
<dbReference type="Pfam" id="PF00702">
    <property type="entry name" value="Hydrolase"/>
    <property type="match status" value="1"/>
</dbReference>
<comment type="function">
    <text evidence="3">Catalyzes the last step of the phosphorylated serine biosynthetic pathway, i.e. dephosphorylation of O-phospho-L-serine to form L-serine.</text>
</comment>
<dbReference type="GO" id="GO:0006564">
    <property type="term" value="P:L-serine biosynthetic process"/>
    <property type="evidence" value="ECO:0007669"/>
    <property type="project" value="UniProtKB-UniRule"/>
</dbReference>
<dbReference type="SFLD" id="SFLDG01129">
    <property type="entry name" value="C1.5:_HAD__Beta-PGM__Phosphata"/>
    <property type="match status" value="1"/>
</dbReference>
<evidence type="ECO:0000256" key="2">
    <source>
        <dbReference type="ARBA" id="ARBA00022842"/>
    </source>
</evidence>
<dbReference type="EMBL" id="WNZX01000002">
    <property type="protein sequence ID" value="MUG69580.1"/>
    <property type="molecule type" value="Genomic_DNA"/>
</dbReference>
<evidence type="ECO:0000313" key="4">
    <source>
        <dbReference type="EMBL" id="MUG69580.1"/>
    </source>
</evidence>
<evidence type="ECO:0000256" key="3">
    <source>
        <dbReference type="HAMAP-Rule" id="MF_02240"/>
    </source>
</evidence>
<dbReference type="InterPro" id="IPR051400">
    <property type="entry name" value="HAD-like_hydrolase"/>
</dbReference>
<keyword evidence="2 3" id="KW-0460">Magnesium</keyword>
<dbReference type="EC" id="3.1.3.3" evidence="3"/>
<dbReference type="GO" id="GO:0036424">
    <property type="term" value="F:L-phosphoserine phosphatase activity"/>
    <property type="evidence" value="ECO:0007669"/>
    <property type="project" value="UniProtKB-UniRule"/>
</dbReference>
<keyword evidence="1 3" id="KW-0378">Hydrolase</keyword>
<evidence type="ECO:0000313" key="5">
    <source>
        <dbReference type="Proteomes" id="UP000450917"/>
    </source>
</evidence>
<dbReference type="PANTHER" id="PTHR46470">
    <property type="entry name" value="N-ACYLNEURAMINATE-9-PHOSPHATASE"/>
    <property type="match status" value="1"/>
</dbReference>